<evidence type="ECO:0000313" key="1">
    <source>
        <dbReference type="EMBL" id="EKR55155.1"/>
    </source>
</evidence>
<evidence type="ECO:0000313" key="2">
    <source>
        <dbReference type="Proteomes" id="UP000001340"/>
    </source>
</evidence>
<comment type="caution">
    <text evidence="1">The sequence shown here is derived from an EMBL/GenBank/DDBJ whole genome shotgun (WGS) entry which is preliminary data.</text>
</comment>
<protein>
    <submittedName>
        <fullName evidence="1">Uncharacterized protein</fullName>
    </submittedName>
</protein>
<dbReference type="AlphaFoldDB" id="A0A0E2D6I4"/>
<name>A0A0E2D6I4_LEPIR</name>
<dbReference type="Proteomes" id="UP000001340">
    <property type="component" value="Unassembled WGS sequence"/>
</dbReference>
<reference evidence="1 2" key="1">
    <citation type="submission" date="2012-10" db="EMBL/GenBank/DDBJ databases">
        <authorList>
            <person name="Harkins D.M."/>
            <person name="Durkin A.S."/>
            <person name="Brinkac L.M."/>
            <person name="Haft D.H."/>
            <person name="Selengut J.D."/>
            <person name="Sanka R."/>
            <person name="DePew J."/>
            <person name="Purushe J."/>
            <person name="Chanthongthip A."/>
            <person name="Lattana O."/>
            <person name="Phetsouvanh R."/>
            <person name="Newton P.N."/>
            <person name="Vinetz J.M."/>
            <person name="Sutton G.G."/>
            <person name="Nierman W.C."/>
            <person name="Fouts D.E."/>
        </authorList>
    </citation>
    <scope>NUCLEOTIDE SEQUENCE [LARGE SCALE GENOMIC DNA]</scope>
    <source>
        <strain evidence="1 2">UI 12758</strain>
    </source>
</reference>
<gene>
    <name evidence="1" type="ORF">LEP1GSC105_2543</name>
</gene>
<organism evidence="1 2">
    <name type="scientific">Leptospira interrogans str. UI 12758</name>
    <dbReference type="NCBI Taxonomy" id="1049938"/>
    <lineage>
        <taxon>Bacteria</taxon>
        <taxon>Pseudomonadati</taxon>
        <taxon>Spirochaetota</taxon>
        <taxon>Spirochaetia</taxon>
        <taxon>Leptospirales</taxon>
        <taxon>Leptospiraceae</taxon>
        <taxon>Leptospira</taxon>
    </lineage>
</organism>
<proteinExistence type="predicted"/>
<dbReference type="RefSeq" id="WP_000024079.1">
    <property type="nucleotide sequence ID" value="NZ_AHNR02000036.1"/>
</dbReference>
<sequence length="76" mass="8699">MANTIEQIEHIETLIKVFSDEPSDDSKQQEVILKAGEIFKIAGASLQLVEDAKFKVSLFTLKEMNKYKRRLISKKS</sequence>
<accession>A0A0E2D6I4</accession>
<dbReference type="EMBL" id="AHNR02000036">
    <property type="protein sequence ID" value="EKR55155.1"/>
    <property type="molecule type" value="Genomic_DNA"/>
</dbReference>